<dbReference type="AlphaFoldDB" id="A0A1I1FBR9"/>
<dbReference type="GO" id="GO:0005524">
    <property type="term" value="F:ATP binding"/>
    <property type="evidence" value="ECO:0007669"/>
    <property type="project" value="UniProtKB-KW"/>
</dbReference>
<dbReference type="STRING" id="283737.SAMN05660453_0682"/>
<dbReference type="PANTHER" id="PTHR41299:SF1">
    <property type="entry name" value="THIAMINE PYROPHOSPHOKINASE"/>
    <property type="match status" value="1"/>
</dbReference>
<keyword evidence="4" id="KW-0067">ATP-binding</keyword>
<dbReference type="NCBIfam" id="TIGR01378">
    <property type="entry name" value="thi_PPkinase"/>
    <property type="match status" value="1"/>
</dbReference>
<sequence>MRINILAGGPKDNWPDNLFQEPGQWIGADRGGFYLMQEGVEPLLSVGDFDSLSSAEKKELESYQAERDFRVYPPKKDYTDTELAVAYALEQGADEIMLYGATGGRLDHELSNLSIPLHEDFPGLPGRFWIVDCQNTVGYLDPKHEVVKRLPGHHYLGFMPLGIVDNFKIIDAEYPLTLRETSGRMYSSNEFVNELVHVSIDRGIVLYTQSVDRG</sequence>
<dbReference type="GO" id="GO:0006772">
    <property type="term" value="P:thiamine metabolic process"/>
    <property type="evidence" value="ECO:0007669"/>
    <property type="project" value="UniProtKB-UniRule"/>
</dbReference>
<protein>
    <recommendedName>
        <fullName evidence="5">Thiamine diphosphokinase</fullName>
        <ecNumber evidence="5">2.7.6.2</ecNumber>
    </recommendedName>
</protein>
<keyword evidence="2" id="KW-0547">Nucleotide-binding</keyword>
<keyword evidence="8" id="KW-1185">Reference proteome</keyword>
<dbReference type="InterPro" id="IPR006282">
    <property type="entry name" value="Thi_PPkinase"/>
</dbReference>
<evidence type="ECO:0000313" key="7">
    <source>
        <dbReference type="EMBL" id="SFB94593.1"/>
    </source>
</evidence>
<keyword evidence="1" id="KW-0808">Transferase</keyword>
<dbReference type="EC" id="2.7.6.2" evidence="5"/>
<gene>
    <name evidence="7" type="ORF">SAMN05660453_0682</name>
</gene>
<dbReference type="GO" id="GO:0030975">
    <property type="term" value="F:thiamine binding"/>
    <property type="evidence" value="ECO:0007669"/>
    <property type="project" value="InterPro"/>
</dbReference>
<dbReference type="Pfam" id="PF04263">
    <property type="entry name" value="TPK_catalytic"/>
    <property type="match status" value="1"/>
</dbReference>
<evidence type="ECO:0000256" key="3">
    <source>
        <dbReference type="ARBA" id="ARBA00022777"/>
    </source>
</evidence>
<evidence type="ECO:0000256" key="5">
    <source>
        <dbReference type="NCBIfam" id="TIGR01378"/>
    </source>
</evidence>
<reference evidence="7 8" key="1">
    <citation type="submission" date="2016-10" db="EMBL/GenBank/DDBJ databases">
        <authorList>
            <person name="de Groot N.N."/>
        </authorList>
    </citation>
    <scope>NUCLEOTIDE SEQUENCE [LARGE SCALE GENOMIC DNA]</scope>
    <source>
        <strain evidence="7 8">DSM 19113</strain>
    </source>
</reference>
<dbReference type="InterPro" id="IPR007371">
    <property type="entry name" value="TPK_catalytic"/>
</dbReference>
<name>A0A1I1FBR9_9LACO</name>
<dbReference type="GO" id="GO:0016301">
    <property type="term" value="F:kinase activity"/>
    <property type="evidence" value="ECO:0007669"/>
    <property type="project" value="UniProtKB-KW"/>
</dbReference>
<dbReference type="SUPFAM" id="SSF63999">
    <property type="entry name" value="Thiamin pyrophosphokinase, catalytic domain"/>
    <property type="match status" value="1"/>
</dbReference>
<dbReference type="PANTHER" id="PTHR41299">
    <property type="entry name" value="THIAMINE PYROPHOSPHOKINASE"/>
    <property type="match status" value="1"/>
</dbReference>
<feature type="domain" description="Thiamin pyrophosphokinase thiamin-binding" evidence="6">
    <location>
        <begin position="142"/>
        <end position="206"/>
    </location>
</feature>
<keyword evidence="3 7" id="KW-0418">Kinase</keyword>
<dbReference type="Pfam" id="PF04265">
    <property type="entry name" value="TPK_B1_binding"/>
    <property type="match status" value="1"/>
</dbReference>
<dbReference type="EMBL" id="FOLI01000002">
    <property type="protein sequence ID" value="SFB94593.1"/>
    <property type="molecule type" value="Genomic_DNA"/>
</dbReference>
<dbReference type="Gene3D" id="3.40.50.10240">
    <property type="entry name" value="Thiamin pyrophosphokinase, catalytic domain"/>
    <property type="match status" value="1"/>
</dbReference>
<accession>A0A1I1FBR9</accession>
<evidence type="ECO:0000256" key="4">
    <source>
        <dbReference type="ARBA" id="ARBA00022840"/>
    </source>
</evidence>
<dbReference type="InterPro" id="IPR036759">
    <property type="entry name" value="TPK_catalytic_sf"/>
</dbReference>
<evidence type="ECO:0000256" key="2">
    <source>
        <dbReference type="ARBA" id="ARBA00022741"/>
    </source>
</evidence>
<dbReference type="Proteomes" id="UP000199376">
    <property type="component" value="Unassembled WGS sequence"/>
</dbReference>
<evidence type="ECO:0000313" key="8">
    <source>
        <dbReference type="Proteomes" id="UP000199376"/>
    </source>
</evidence>
<dbReference type="InterPro" id="IPR053149">
    <property type="entry name" value="TPK"/>
</dbReference>
<dbReference type="GO" id="GO:0009229">
    <property type="term" value="P:thiamine diphosphate biosynthetic process"/>
    <property type="evidence" value="ECO:0007669"/>
    <property type="project" value="InterPro"/>
</dbReference>
<organism evidence="7 8">
    <name type="scientific">Fructobacillus durionis</name>
    <dbReference type="NCBI Taxonomy" id="283737"/>
    <lineage>
        <taxon>Bacteria</taxon>
        <taxon>Bacillati</taxon>
        <taxon>Bacillota</taxon>
        <taxon>Bacilli</taxon>
        <taxon>Lactobacillales</taxon>
        <taxon>Lactobacillaceae</taxon>
        <taxon>Fructobacillus</taxon>
    </lineage>
</organism>
<evidence type="ECO:0000259" key="6">
    <source>
        <dbReference type="SMART" id="SM00983"/>
    </source>
</evidence>
<dbReference type="OrthoDB" id="9804377at2"/>
<dbReference type="GO" id="GO:0004788">
    <property type="term" value="F:thiamine diphosphokinase activity"/>
    <property type="evidence" value="ECO:0007669"/>
    <property type="project" value="UniProtKB-UniRule"/>
</dbReference>
<dbReference type="CDD" id="cd07995">
    <property type="entry name" value="TPK"/>
    <property type="match status" value="1"/>
</dbReference>
<proteinExistence type="predicted"/>
<dbReference type="InterPro" id="IPR007373">
    <property type="entry name" value="Thiamin_PyroPKinase_B1-bd"/>
</dbReference>
<evidence type="ECO:0000256" key="1">
    <source>
        <dbReference type="ARBA" id="ARBA00022679"/>
    </source>
</evidence>
<dbReference type="SMART" id="SM00983">
    <property type="entry name" value="TPK_B1_binding"/>
    <property type="match status" value="1"/>
</dbReference>
<dbReference type="RefSeq" id="WP_091502079.1">
    <property type="nucleotide sequence ID" value="NZ_FOLI01000002.1"/>
</dbReference>